<comment type="subcellular location">
    <subcellularLocation>
        <location evidence="1">Cell membrane</location>
        <topology evidence="1">Multi-pass membrane protein</topology>
    </subcellularLocation>
</comment>
<organism evidence="7 8">
    <name type="scientific">Salinivirga cyanobacteriivorans</name>
    <dbReference type="NCBI Taxonomy" id="1307839"/>
    <lineage>
        <taxon>Bacteria</taxon>
        <taxon>Pseudomonadati</taxon>
        <taxon>Bacteroidota</taxon>
        <taxon>Bacteroidia</taxon>
        <taxon>Bacteroidales</taxon>
        <taxon>Salinivirgaceae</taxon>
        <taxon>Salinivirga</taxon>
    </lineage>
</organism>
<keyword evidence="4 6" id="KW-1133">Transmembrane helix</keyword>
<reference evidence="7 8" key="1">
    <citation type="submission" date="2015-11" db="EMBL/GenBank/DDBJ databases">
        <title>Description and complete genome sequence of a novel strain predominating in hypersaline microbial mats and representing a new family of the Bacteriodetes phylum.</title>
        <authorList>
            <person name="Spring S."/>
            <person name="Bunk B."/>
            <person name="Sproer C."/>
            <person name="Klenk H.-P."/>
        </authorList>
    </citation>
    <scope>NUCLEOTIDE SEQUENCE [LARGE SCALE GENOMIC DNA]</scope>
    <source>
        <strain evidence="7 8">L21-Spi-D4</strain>
    </source>
</reference>
<feature type="transmembrane region" description="Helical" evidence="6">
    <location>
        <begin position="78"/>
        <end position="94"/>
    </location>
</feature>
<proteinExistence type="predicted"/>
<evidence type="ECO:0000256" key="6">
    <source>
        <dbReference type="SAM" id="Phobius"/>
    </source>
</evidence>
<keyword evidence="5 6" id="KW-0472">Membrane</keyword>
<dbReference type="InterPro" id="IPR022791">
    <property type="entry name" value="L-PG_synthase/AglD"/>
</dbReference>
<feature type="transmembrane region" description="Helical" evidence="6">
    <location>
        <begin position="222"/>
        <end position="246"/>
    </location>
</feature>
<feature type="transmembrane region" description="Helical" evidence="6">
    <location>
        <begin position="276"/>
        <end position="293"/>
    </location>
</feature>
<evidence type="ECO:0000256" key="2">
    <source>
        <dbReference type="ARBA" id="ARBA00022475"/>
    </source>
</evidence>
<dbReference type="GO" id="GO:0005886">
    <property type="term" value="C:plasma membrane"/>
    <property type="evidence" value="ECO:0007669"/>
    <property type="project" value="UniProtKB-SubCell"/>
</dbReference>
<name>A0A0S2I121_9BACT</name>
<keyword evidence="8" id="KW-1185">Reference proteome</keyword>
<gene>
    <name evidence="7" type="ORF">L21SP5_02368</name>
</gene>
<dbReference type="Pfam" id="PF03706">
    <property type="entry name" value="LPG_synthase_TM"/>
    <property type="match status" value="1"/>
</dbReference>
<dbReference type="Proteomes" id="UP000064893">
    <property type="component" value="Chromosome"/>
</dbReference>
<dbReference type="NCBIfam" id="TIGR00374">
    <property type="entry name" value="flippase-like domain"/>
    <property type="match status" value="1"/>
</dbReference>
<protein>
    <recommendedName>
        <fullName evidence="9">TIGR00374 family protein</fullName>
    </recommendedName>
</protein>
<accession>A0A0S2I121</accession>
<dbReference type="PANTHER" id="PTHR39087:SF2">
    <property type="entry name" value="UPF0104 MEMBRANE PROTEIN MJ1595"/>
    <property type="match status" value="1"/>
</dbReference>
<dbReference type="OrthoDB" id="9812094at2"/>
<feature type="transmembrane region" description="Helical" evidence="6">
    <location>
        <begin position="38"/>
        <end position="58"/>
    </location>
</feature>
<feature type="transmembrane region" description="Helical" evidence="6">
    <location>
        <begin position="167"/>
        <end position="188"/>
    </location>
</feature>
<sequence>MKKYITNALKFLVFISLGIFIFWKVYQDQDWKEILEALHEVNFLWVYVSIFLGIISHLARSARWVLLADSLGYKPSHYNSFFAVMIGYFANLAFPRMGEVTRGAIIKQYEKIPLSTAFGTIITERIIDLIMLVGITGLAILLQFDVFQKFVLENPAVSENIQGILESGWLIGIVVFLGLGAVVIYFLFRQKFEHIKIISKINEKVNTLKDGLLSIKDVKNKLLFILFTFTIWIAYYGMLYVCFFSFPFMDGYGPVVALTIFVLGSYGMVAPVQGGIGAYHFMVIAGLVIYGVGGDDAKLFALVVWSAQTLMLIGMGLISYISLPFYNRYKKRIHEPAGNHK</sequence>
<feature type="transmembrane region" description="Helical" evidence="6">
    <location>
        <begin position="6"/>
        <end position="26"/>
    </location>
</feature>
<feature type="transmembrane region" description="Helical" evidence="6">
    <location>
        <begin position="299"/>
        <end position="323"/>
    </location>
</feature>
<dbReference type="KEGG" id="blq:L21SP5_02368"/>
<feature type="transmembrane region" description="Helical" evidence="6">
    <location>
        <begin position="252"/>
        <end position="269"/>
    </location>
</feature>
<evidence type="ECO:0000256" key="5">
    <source>
        <dbReference type="ARBA" id="ARBA00023136"/>
    </source>
</evidence>
<keyword evidence="3 6" id="KW-0812">Transmembrane</keyword>
<dbReference type="EMBL" id="CP013118">
    <property type="protein sequence ID" value="ALO15999.1"/>
    <property type="molecule type" value="Genomic_DNA"/>
</dbReference>
<feature type="transmembrane region" description="Helical" evidence="6">
    <location>
        <begin position="126"/>
        <end position="147"/>
    </location>
</feature>
<keyword evidence="2" id="KW-1003">Cell membrane</keyword>
<dbReference type="AlphaFoldDB" id="A0A0S2I121"/>
<dbReference type="PANTHER" id="PTHR39087">
    <property type="entry name" value="UPF0104 MEMBRANE PROTEIN MJ1595"/>
    <property type="match status" value="1"/>
</dbReference>
<evidence type="ECO:0000256" key="4">
    <source>
        <dbReference type="ARBA" id="ARBA00022989"/>
    </source>
</evidence>
<evidence type="ECO:0000313" key="8">
    <source>
        <dbReference type="Proteomes" id="UP000064893"/>
    </source>
</evidence>
<evidence type="ECO:0000313" key="7">
    <source>
        <dbReference type="EMBL" id="ALO15999.1"/>
    </source>
</evidence>
<evidence type="ECO:0008006" key="9">
    <source>
        <dbReference type="Google" id="ProtNLM"/>
    </source>
</evidence>
<evidence type="ECO:0000256" key="1">
    <source>
        <dbReference type="ARBA" id="ARBA00004651"/>
    </source>
</evidence>
<dbReference type="STRING" id="1307839.L21SP5_02368"/>
<evidence type="ECO:0000256" key="3">
    <source>
        <dbReference type="ARBA" id="ARBA00022692"/>
    </source>
</evidence>
<dbReference type="RefSeq" id="WP_057953411.1">
    <property type="nucleotide sequence ID" value="NZ_CP013118.1"/>
</dbReference>